<dbReference type="InterPro" id="IPR012677">
    <property type="entry name" value="Nucleotide-bd_a/b_plait_sf"/>
</dbReference>
<dbReference type="OrthoDB" id="1750209at2759"/>
<keyword evidence="1" id="KW-0694">RNA-binding</keyword>
<evidence type="ECO:0000259" key="3">
    <source>
        <dbReference type="PROSITE" id="PS50102"/>
    </source>
</evidence>
<evidence type="ECO:0000313" key="4">
    <source>
        <dbReference type="EMBL" id="PWA45314.1"/>
    </source>
</evidence>
<dbReference type="PROSITE" id="PS50102">
    <property type="entry name" value="RRM"/>
    <property type="match status" value="1"/>
</dbReference>
<dbReference type="AlphaFoldDB" id="A0A2U1L8J1"/>
<accession>A0A2U1L8J1</accession>
<feature type="compositionally biased region" description="Basic and acidic residues" evidence="2">
    <location>
        <begin position="41"/>
        <end position="61"/>
    </location>
</feature>
<protein>
    <recommendedName>
        <fullName evidence="3">RRM domain-containing protein</fullName>
    </recommendedName>
</protein>
<dbReference type="EMBL" id="PKPP01010827">
    <property type="protein sequence ID" value="PWA45314.1"/>
    <property type="molecule type" value="Genomic_DNA"/>
</dbReference>
<gene>
    <name evidence="4" type="ORF">CTI12_AA518770</name>
</gene>
<dbReference type="Pfam" id="PF00076">
    <property type="entry name" value="RRM_1"/>
    <property type="match status" value="1"/>
</dbReference>
<dbReference type="Proteomes" id="UP000245207">
    <property type="component" value="Unassembled WGS sequence"/>
</dbReference>
<proteinExistence type="predicted"/>
<dbReference type="Gene3D" id="3.30.70.330">
    <property type="match status" value="1"/>
</dbReference>
<evidence type="ECO:0000256" key="2">
    <source>
        <dbReference type="SAM" id="MobiDB-lite"/>
    </source>
</evidence>
<dbReference type="GO" id="GO:0003723">
    <property type="term" value="F:RNA binding"/>
    <property type="evidence" value="ECO:0007669"/>
    <property type="project" value="UniProtKB-UniRule"/>
</dbReference>
<evidence type="ECO:0000256" key="1">
    <source>
        <dbReference type="PROSITE-ProRule" id="PRU00176"/>
    </source>
</evidence>
<name>A0A2U1L8J1_ARTAN</name>
<dbReference type="CDD" id="cd00590">
    <property type="entry name" value="RRM_SF"/>
    <property type="match status" value="1"/>
</dbReference>
<dbReference type="InterPro" id="IPR000504">
    <property type="entry name" value="RRM_dom"/>
</dbReference>
<keyword evidence="5" id="KW-1185">Reference proteome</keyword>
<dbReference type="InterPro" id="IPR035979">
    <property type="entry name" value="RBD_domain_sf"/>
</dbReference>
<sequence>MAVSSDEDENGGYDREGKKGTKEGREWVKVNQRRKVTNGETQEKFHGESEASLKDKGDGERKEKWKHVPCRNVVNYFFTNFPPEWNQANLRDIFMEFGEVVDVYVARKMSKVGLRFGFARFLRVGNLKVLEKRLNQIWNGRLKLRANVAKILLEFRNKEGKYHSTTDCRESKRDAEMGEEEGNTSDLESSSTEPIFENGFKSIPVKLKYNFPATISPFPKTFGQKLVKECSIDIVTSLSKARASREFNAEKVGSDLGGLVNSNSVVKSHGLCSVDIMNGTTLQIQASNIFDFLIKRKIRTLNLFELVSKSKKSLPVINEMKKVSQRLRSAEALKFLRQLAF</sequence>
<evidence type="ECO:0000313" key="5">
    <source>
        <dbReference type="Proteomes" id="UP000245207"/>
    </source>
</evidence>
<feature type="compositionally biased region" description="Basic and acidic residues" evidence="2">
    <location>
        <begin position="164"/>
        <end position="176"/>
    </location>
</feature>
<feature type="region of interest" description="Disordered" evidence="2">
    <location>
        <begin position="164"/>
        <end position="193"/>
    </location>
</feature>
<organism evidence="4 5">
    <name type="scientific">Artemisia annua</name>
    <name type="common">Sweet wormwood</name>
    <dbReference type="NCBI Taxonomy" id="35608"/>
    <lineage>
        <taxon>Eukaryota</taxon>
        <taxon>Viridiplantae</taxon>
        <taxon>Streptophyta</taxon>
        <taxon>Embryophyta</taxon>
        <taxon>Tracheophyta</taxon>
        <taxon>Spermatophyta</taxon>
        <taxon>Magnoliopsida</taxon>
        <taxon>eudicotyledons</taxon>
        <taxon>Gunneridae</taxon>
        <taxon>Pentapetalae</taxon>
        <taxon>asterids</taxon>
        <taxon>campanulids</taxon>
        <taxon>Asterales</taxon>
        <taxon>Asteraceae</taxon>
        <taxon>Asteroideae</taxon>
        <taxon>Anthemideae</taxon>
        <taxon>Artemisiinae</taxon>
        <taxon>Artemisia</taxon>
    </lineage>
</organism>
<dbReference type="SMART" id="SM00360">
    <property type="entry name" value="RRM"/>
    <property type="match status" value="1"/>
</dbReference>
<feature type="compositionally biased region" description="Polar residues" evidence="2">
    <location>
        <begin position="184"/>
        <end position="193"/>
    </location>
</feature>
<feature type="domain" description="RRM" evidence="3">
    <location>
        <begin position="74"/>
        <end position="151"/>
    </location>
</feature>
<feature type="compositionally biased region" description="Acidic residues" evidence="2">
    <location>
        <begin position="1"/>
        <end position="11"/>
    </location>
</feature>
<feature type="region of interest" description="Disordered" evidence="2">
    <location>
        <begin position="1"/>
        <end position="61"/>
    </location>
</feature>
<dbReference type="SUPFAM" id="SSF54928">
    <property type="entry name" value="RNA-binding domain, RBD"/>
    <property type="match status" value="1"/>
</dbReference>
<reference evidence="4 5" key="1">
    <citation type="journal article" date="2018" name="Mol. Plant">
        <title>The genome of Artemisia annua provides insight into the evolution of Asteraceae family and artemisinin biosynthesis.</title>
        <authorList>
            <person name="Shen Q."/>
            <person name="Zhang L."/>
            <person name="Liao Z."/>
            <person name="Wang S."/>
            <person name="Yan T."/>
            <person name="Shi P."/>
            <person name="Liu M."/>
            <person name="Fu X."/>
            <person name="Pan Q."/>
            <person name="Wang Y."/>
            <person name="Lv Z."/>
            <person name="Lu X."/>
            <person name="Zhang F."/>
            <person name="Jiang W."/>
            <person name="Ma Y."/>
            <person name="Chen M."/>
            <person name="Hao X."/>
            <person name="Li L."/>
            <person name="Tang Y."/>
            <person name="Lv G."/>
            <person name="Zhou Y."/>
            <person name="Sun X."/>
            <person name="Brodelius P.E."/>
            <person name="Rose J.K.C."/>
            <person name="Tang K."/>
        </authorList>
    </citation>
    <scope>NUCLEOTIDE SEQUENCE [LARGE SCALE GENOMIC DNA]</scope>
    <source>
        <strain evidence="5">cv. Huhao1</strain>
        <tissue evidence="4">Leaf</tissue>
    </source>
</reference>
<comment type="caution">
    <text evidence="4">The sequence shown here is derived from an EMBL/GenBank/DDBJ whole genome shotgun (WGS) entry which is preliminary data.</text>
</comment>
<feature type="compositionally biased region" description="Basic and acidic residues" evidence="2">
    <location>
        <begin position="12"/>
        <end position="28"/>
    </location>
</feature>